<keyword evidence="5" id="KW-1185">Reference proteome</keyword>
<comment type="caution">
    <text evidence="4">The sequence shown here is derived from an EMBL/GenBank/DDBJ whole genome shotgun (WGS) entry which is preliminary data.</text>
</comment>
<evidence type="ECO:0000256" key="2">
    <source>
        <dbReference type="SAM" id="MobiDB-lite"/>
    </source>
</evidence>
<dbReference type="EMBL" id="JACIJC010000003">
    <property type="protein sequence ID" value="MBB5686070.1"/>
    <property type="molecule type" value="Genomic_DNA"/>
</dbReference>
<dbReference type="AlphaFoldDB" id="A0A7W9AI68"/>
<keyword evidence="3" id="KW-0732">Signal</keyword>
<dbReference type="RefSeq" id="WP_184018081.1">
    <property type="nucleotide sequence ID" value="NZ_JACIJC010000003.1"/>
</dbReference>
<feature type="signal peptide" evidence="3">
    <location>
        <begin position="1"/>
        <end position="17"/>
    </location>
</feature>
<feature type="chain" id="PRO_5030897647" evidence="3">
    <location>
        <begin position="18"/>
        <end position="621"/>
    </location>
</feature>
<gene>
    <name evidence="4" type="ORF">FHS49_002086</name>
</gene>
<feature type="region of interest" description="Disordered" evidence="2">
    <location>
        <begin position="466"/>
        <end position="532"/>
    </location>
</feature>
<feature type="repeat" description="TPR" evidence="1">
    <location>
        <begin position="42"/>
        <end position="75"/>
    </location>
</feature>
<dbReference type="Proteomes" id="UP000549617">
    <property type="component" value="Unassembled WGS sequence"/>
</dbReference>
<dbReference type="PROSITE" id="PS50005">
    <property type="entry name" value="TPR"/>
    <property type="match status" value="1"/>
</dbReference>
<evidence type="ECO:0000313" key="5">
    <source>
        <dbReference type="Proteomes" id="UP000549617"/>
    </source>
</evidence>
<sequence length="621" mass="64348">MPLIAAAILAAGAPASAQIQGSQAGLSLSENLMILAGDPRDVRALVGAGRAALALGDAEAAMGFFQRAEAVDPRSGEAKAGIGSVLLAQEKAGDALKQFDAAVKLGVPEATIASDRGLAYDLRGDPRRAQRDYALAVRRGNDDEAVRRYALSLGISGDRDQALKMLDPLLLKQDRAAWRARAFVLAMNGDVGPAYDIVAVVMPTAAQPMKPFFARLHNLSPAQRAAAVHLGAMPHDGRTDGRINDALDGGRIASNSGVLMPAGDPLASLRAETAPEPVKVAAKVSKEPRRRPGQPAVDQIKPVQIAQVAPKPVATPPVAKIIPKKATVSQPPVVRIAMADVPPLARAQMEKPSNPALDAVVAKNQAVGAGVAGVPVNRPVEPVSPGTEAVRRAPAAEPGFASLQPGDFDLPAGSAIVKSAETPPSTAIKAEDVTLAQIVAGLKVEPVAAVPLPEPAPARAVEIAKPPAPKPAAIPPAKPKPDSVKPSEKAKPDAKAAAVKPGDKKAAANGKIDPKKKADAKKSEPKKPDPLKLHPARVWAQIATGANARALATDYGKFARKSPDAFKGMQGWSVPFKGTRRLLVGPFPSGKKAQDFLKKAGITGFPFESPAGMEIEKLSAK</sequence>
<accession>A0A7W9AI68</accession>
<dbReference type="SUPFAM" id="SSF48452">
    <property type="entry name" value="TPR-like"/>
    <property type="match status" value="1"/>
</dbReference>
<feature type="compositionally biased region" description="Basic and acidic residues" evidence="2">
    <location>
        <begin position="501"/>
        <end position="532"/>
    </location>
</feature>
<name>A0A7W9AI68_9SPHN</name>
<dbReference type="InterPro" id="IPR011990">
    <property type="entry name" value="TPR-like_helical_dom_sf"/>
</dbReference>
<feature type="compositionally biased region" description="Basic and acidic residues" evidence="2">
    <location>
        <begin position="479"/>
        <end position="494"/>
    </location>
</feature>
<evidence type="ECO:0000256" key="3">
    <source>
        <dbReference type="SAM" id="SignalP"/>
    </source>
</evidence>
<organism evidence="4 5">
    <name type="scientific">Sphingobium boeckii</name>
    <dbReference type="NCBI Taxonomy" id="1082345"/>
    <lineage>
        <taxon>Bacteria</taxon>
        <taxon>Pseudomonadati</taxon>
        <taxon>Pseudomonadota</taxon>
        <taxon>Alphaproteobacteria</taxon>
        <taxon>Sphingomonadales</taxon>
        <taxon>Sphingomonadaceae</taxon>
        <taxon>Sphingobium</taxon>
    </lineage>
</organism>
<reference evidence="4 5" key="1">
    <citation type="submission" date="2020-08" db="EMBL/GenBank/DDBJ databases">
        <title>Genomic Encyclopedia of Type Strains, Phase IV (KMG-IV): sequencing the most valuable type-strain genomes for metagenomic binning, comparative biology and taxonomic classification.</title>
        <authorList>
            <person name="Goeker M."/>
        </authorList>
    </citation>
    <scope>NUCLEOTIDE SEQUENCE [LARGE SCALE GENOMIC DNA]</scope>
    <source>
        <strain evidence="4 5">DSM 25079</strain>
    </source>
</reference>
<dbReference type="Gene3D" id="1.25.40.10">
    <property type="entry name" value="Tetratricopeptide repeat domain"/>
    <property type="match status" value="1"/>
</dbReference>
<keyword evidence="1" id="KW-0802">TPR repeat</keyword>
<feature type="compositionally biased region" description="Pro residues" evidence="2">
    <location>
        <begin position="466"/>
        <end position="478"/>
    </location>
</feature>
<dbReference type="InterPro" id="IPR019734">
    <property type="entry name" value="TPR_rpt"/>
</dbReference>
<evidence type="ECO:0000313" key="4">
    <source>
        <dbReference type="EMBL" id="MBB5686070.1"/>
    </source>
</evidence>
<protein>
    <submittedName>
        <fullName evidence="4">Tetratricopeptide (TPR) repeat protein</fullName>
    </submittedName>
</protein>
<proteinExistence type="predicted"/>
<evidence type="ECO:0000256" key="1">
    <source>
        <dbReference type="PROSITE-ProRule" id="PRU00339"/>
    </source>
</evidence>